<gene>
    <name evidence="7" type="ORF">COCHEDRAFT_1217852</name>
</gene>
<organism evidence="7 8">
    <name type="scientific">Cochliobolus heterostrophus (strain C5 / ATCC 48332 / race O)</name>
    <name type="common">Southern corn leaf blight fungus</name>
    <name type="synonym">Bipolaris maydis</name>
    <dbReference type="NCBI Taxonomy" id="701091"/>
    <lineage>
        <taxon>Eukaryota</taxon>
        <taxon>Fungi</taxon>
        <taxon>Dikarya</taxon>
        <taxon>Ascomycota</taxon>
        <taxon>Pezizomycotina</taxon>
        <taxon>Dothideomycetes</taxon>
        <taxon>Pleosporomycetidae</taxon>
        <taxon>Pleosporales</taxon>
        <taxon>Pleosporineae</taxon>
        <taxon>Pleosporaceae</taxon>
        <taxon>Bipolaris</taxon>
    </lineage>
</organism>
<dbReference type="GO" id="GO:0003677">
    <property type="term" value="F:DNA binding"/>
    <property type="evidence" value="ECO:0007669"/>
    <property type="project" value="UniProtKB-KW"/>
</dbReference>
<evidence type="ECO:0000256" key="3">
    <source>
        <dbReference type="ARBA" id="ARBA00023125"/>
    </source>
</evidence>
<proteinExistence type="predicted"/>
<dbReference type="PANTHER" id="PTHR47171:SF4">
    <property type="entry name" value="ACETAMIDASE REGULATORY PROTEIN"/>
    <property type="match status" value="1"/>
</dbReference>
<dbReference type="eggNOG" id="ENOG502RHKH">
    <property type="taxonomic scope" value="Eukaryota"/>
</dbReference>
<dbReference type="OrthoDB" id="4161332at2759"/>
<dbReference type="AlphaFoldDB" id="M2UIC3"/>
<dbReference type="PANTHER" id="PTHR47171">
    <property type="entry name" value="FARA-RELATED"/>
    <property type="match status" value="1"/>
</dbReference>
<dbReference type="HOGENOM" id="CLU_611110_0_0_1"/>
<evidence type="ECO:0000256" key="4">
    <source>
        <dbReference type="ARBA" id="ARBA00023163"/>
    </source>
</evidence>
<dbReference type="EMBL" id="KB445582">
    <property type="protein sequence ID" value="EMD87697.1"/>
    <property type="molecule type" value="Genomic_DNA"/>
</dbReference>
<keyword evidence="8" id="KW-1185">Reference proteome</keyword>
<dbReference type="GO" id="GO:0008270">
    <property type="term" value="F:zinc ion binding"/>
    <property type="evidence" value="ECO:0007669"/>
    <property type="project" value="InterPro"/>
</dbReference>
<dbReference type="CDD" id="cd12148">
    <property type="entry name" value="fungal_TF_MHR"/>
    <property type="match status" value="1"/>
</dbReference>
<reference evidence="8" key="2">
    <citation type="journal article" date="2013" name="PLoS Genet.">
        <title>Comparative genome structure, secondary metabolite, and effector coding capacity across Cochliobolus pathogens.</title>
        <authorList>
            <person name="Condon B.J."/>
            <person name="Leng Y."/>
            <person name="Wu D."/>
            <person name="Bushley K.E."/>
            <person name="Ohm R.A."/>
            <person name="Otillar R."/>
            <person name="Martin J."/>
            <person name="Schackwitz W."/>
            <person name="Grimwood J."/>
            <person name="MohdZainudin N."/>
            <person name="Xue C."/>
            <person name="Wang R."/>
            <person name="Manning V.A."/>
            <person name="Dhillon B."/>
            <person name="Tu Z.J."/>
            <person name="Steffenson B.J."/>
            <person name="Salamov A."/>
            <person name="Sun H."/>
            <person name="Lowry S."/>
            <person name="LaButti K."/>
            <person name="Han J."/>
            <person name="Copeland A."/>
            <person name="Lindquist E."/>
            <person name="Barry K."/>
            <person name="Schmutz J."/>
            <person name="Baker S.E."/>
            <person name="Ciuffetti L.M."/>
            <person name="Grigoriev I.V."/>
            <person name="Zhong S."/>
            <person name="Turgeon B.G."/>
        </authorList>
    </citation>
    <scope>NUCLEOTIDE SEQUENCE [LARGE SCALE GENOMIC DNA]</scope>
    <source>
        <strain evidence="8">C5 / ATCC 48332 / race O</strain>
    </source>
</reference>
<keyword evidence="1" id="KW-0862">Zinc</keyword>
<dbReference type="InterPro" id="IPR007219">
    <property type="entry name" value="XnlR_reg_dom"/>
</dbReference>
<evidence type="ECO:0000256" key="2">
    <source>
        <dbReference type="ARBA" id="ARBA00023015"/>
    </source>
</evidence>
<keyword evidence="3" id="KW-0238">DNA-binding</keyword>
<feature type="domain" description="Xylanolytic transcriptional activator regulatory" evidence="6">
    <location>
        <begin position="125"/>
        <end position="250"/>
    </location>
</feature>
<dbReference type="Pfam" id="PF04082">
    <property type="entry name" value="Fungal_trans"/>
    <property type="match status" value="1"/>
</dbReference>
<evidence type="ECO:0000256" key="1">
    <source>
        <dbReference type="ARBA" id="ARBA00022833"/>
    </source>
</evidence>
<keyword evidence="4" id="KW-0804">Transcription</keyword>
<evidence type="ECO:0000313" key="7">
    <source>
        <dbReference type="EMBL" id="EMD87697.1"/>
    </source>
</evidence>
<name>M2UIC3_COCH5</name>
<reference evidence="7 8" key="1">
    <citation type="journal article" date="2012" name="PLoS Pathog.">
        <title>Diverse lifestyles and strategies of plant pathogenesis encoded in the genomes of eighteen Dothideomycetes fungi.</title>
        <authorList>
            <person name="Ohm R.A."/>
            <person name="Feau N."/>
            <person name="Henrissat B."/>
            <person name="Schoch C.L."/>
            <person name="Horwitz B.A."/>
            <person name="Barry K.W."/>
            <person name="Condon B.J."/>
            <person name="Copeland A.C."/>
            <person name="Dhillon B."/>
            <person name="Glaser F."/>
            <person name="Hesse C.N."/>
            <person name="Kosti I."/>
            <person name="LaButti K."/>
            <person name="Lindquist E.A."/>
            <person name="Lucas S."/>
            <person name="Salamov A.A."/>
            <person name="Bradshaw R.E."/>
            <person name="Ciuffetti L."/>
            <person name="Hamelin R.C."/>
            <person name="Kema G.H.J."/>
            <person name="Lawrence C."/>
            <person name="Scott J.A."/>
            <person name="Spatafora J.W."/>
            <person name="Turgeon B.G."/>
            <person name="de Wit P.J.G.M."/>
            <person name="Zhong S."/>
            <person name="Goodwin S.B."/>
            <person name="Grigoriev I.V."/>
        </authorList>
    </citation>
    <scope>NUCLEOTIDE SEQUENCE [LARGE SCALE GENOMIC DNA]</scope>
    <source>
        <strain evidence="8">C5 / ATCC 48332 / race O</strain>
    </source>
</reference>
<dbReference type="GO" id="GO:0006351">
    <property type="term" value="P:DNA-templated transcription"/>
    <property type="evidence" value="ECO:0007669"/>
    <property type="project" value="InterPro"/>
</dbReference>
<sequence>MQNTALPSWVPDWLAHDITSAAVLSIIRKKPFNASKGKPPIIKSDEDMRTGEKETATIESAETVNGPSTIGGAMGIALEETLFQWFQWYNDSARTPAPESLAFSRDILADVSSLPAQEVRDALVKAYFDNVHRSFPIISQSAFMDSYSNPQNPPHLLLFQALLFAGAHSCTHPLVAEDCHAVKSVLFRRASMLYHLRRENDRAQLIQAPFLFTWHVSDGDTVASGPWYWSGVAARVGCGLGAHRKKEVTNLHLPGAVSSDLDPRLHLLNRMLELALIGVDVLSANAPPRTEPVDVGKITTRLAVWALQAGLSTASTDHDDSISCLLRIHYNLMLSYFHRTLSTSASSQKISIVSAHGILISFKKLATMGCIAQCAFTGVGAATAVGYQTVNDICTTIGKGGHLVAIESINRLSRLSRLLERMAEYWPNAESVLTVFQRLHNECTWCIS</sequence>
<accession>M2UIC3</accession>
<dbReference type="InterPro" id="IPR052073">
    <property type="entry name" value="Amide_Lactam_Regulators"/>
</dbReference>
<protein>
    <recommendedName>
        <fullName evidence="6">Xylanolytic transcriptional activator regulatory domain-containing protein</fullName>
    </recommendedName>
</protein>
<evidence type="ECO:0000256" key="5">
    <source>
        <dbReference type="ARBA" id="ARBA00023242"/>
    </source>
</evidence>
<evidence type="ECO:0000259" key="6">
    <source>
        <dbReference type="Pfam" id="PF04082"/>
    </source>
</evidence>
<keyword evidence="5" id="KW-0539">Nucleus</keyword>
<dbReference type="Proteomes" id="UP000016936">
    <property type="component" value="Unassembled WGS sequence"/>
</dbReference>
<keyword evidence="2" id="KW-0805">Transcription regulation</keyword>
<evidence type="ECO:0000313" key="8">
    <source>
        <dbReference type="Proteomes" id="UP000016936"/>
    </source>
</evidence>